<dbReference type="Gene3D" id="3.40.640.10">
    <property type="entry name" value="Type I PLP-dependent aspartate aminotransferase-like (Major domain)"/>
    <property type="match status" value="1"/>
</dbReference>
<dbReference type="CDD" id="cd00610">
    <property type="entry name" value="OAT_like"/>
    <property type="match status" value="1"/>
</dbReference>
<dbReference type="InterPro" id="IPR005814">
    <property type="entry name" value="Aminotrans_3"/>
</dbReference>
<feature type="modified residue" description="N6-(pyridoxal phosphate)lysine" evidence="8">
    <location>
        <position position="252"/>
    </location>
</feature>
<dbReference type="PANTHER" id="PTHR43713">
    <property type="entry name" value="GLUTAMATE-1-SEMIALDEHYDE 2,1-AMINOMUTASE"/>
    <property type="match status" value="1"/>
</dbReference>
<dbReference type="EC" id="5.4.3.8" evidence="8"/>
<evidence type="ECO:0000313" key="10">
    <source>
        <dbReference type="Proteomes" id="UP001595947"/>
    </source>
</evidence>
<evidence type="ECO:0000256" key="5">
    <source>
        <dbReference type="ARBA" id="ARBA00022898"/>
    </source>
</evidence>
<evidence type="ECO:0000256" key="7">
    <source>
        <dbReference type="ARBA" id="ARBA00023244"/>
    </source>
</evidence>
<dbReference type="InterPro" id="IPR015424">
    <property type="entry name" value="PyrdxlP-dep_Trfase"/>
</dbReference>
<evidence type="ECO:0000256" key="1">
    <source>
        <dbReference type="ARBA" id="ARBA00001579"/>
    </source>
</evidence>
<keyword evidence="8" id="KW-0963">Cytoplasm</keyword>
<dbReference type="HAMAP" id="MF_00375">
    <property type="entry name" value="HemL_aminotrans_3"/>
    <property type="match status" value="1"/>
</dbReference>
<dbReference type="InterPro" id="IPR004639">
    <property type="entry name" value="4pyrrol_synth_GluAld_NH2Trfase"/>
</dbReference>
<comment type="pathway">
    <text evidence="3">Porphyrin-containing compound metabolism; protoporphyrin-IX biosynthesis; 5-aminolevulinate from L-glutamyl-tRNA(Glu): step 2/2.</text>
</comment>
<comment type="similarity">
    <text evidence="4 8">Belongs to the class-III pyridoxal-phosphate-dependent aminotransferase family. HemL subfamily.</text>
</comment>
<keyword evidence="6 8" id="KW-0413">Isomerase</keyword>
<dbReference type="GO" id="GO:0042286">
    <property type="term" value="F:glutamate-1-semialdehyde 2,1-aminomutase activity"/>
    <property type="evidence" value="ECO:0007669"/>
    <property type="project" value="UniProtKB-EC"/>
</dbReference>
<evidence type="ECO:0000256" key="6">
    <source>
        <dbReference type="ARBA" id="ARBA00023235"/>
    </source>
</evidence>
<dbReference type="SUPFAM" id="SSF53383">
    <property type="entry name" value="PLP-dependent transferases"/>
    <property type="match status" value="1"/>
</dbReference>
<dbReference type="RefSeq" id="WP_378038756.1">
    <property type="nucleotide sequence ID" value="NZ_JBHSIV010000036.1"/>
</dbReference>
<keyword evidence="5 8" id="KW-0663">Pyridoxal phosphate</keyword>
<dbReference type="PANTHER" id="PTHR43713:SF3">
    <property type="entry name" value="GLUTAMATE-1-SEMIALDEHYDE 2,1-AMINOMUTASE 1, CHLOROPLASTIC-RELATED"/>
    <property type="match status" value="1"/>
</dbReference>
<dbReference type="InterPro" id="IPR049704">
    <property type="entry name" value="Aminotrans_3_PPA_site"/>
</dbReference>
<comment type="subcellular location">
    <subcellularLocation>
        <location evidence="8">Cytoplasm</location>
    </subcellularLocation>
</comment>
<name>A0ABV9YTW7_9PSEU</name>
<comment type="caution">
    <text evidence="9">The sequence shown here is derived from an EMBL/GenBank/DDBJ whole genome shotgun (WGS) entry which is preliminary data.</text>
</comment>
<comment type="catalytic activity">
    <reaction evidence="1 8">
        <text>(S)-4-amino-5-oxopentanoate = 5-aminolevulinate</text>
        <dbReference type="Rhea" id="RHEA:14265"/>
        <dbReference type="ChEBI" id="CHEBI:57501"/>
        <dbReference type="ChEBI" id="CHEBI:356416"/>
        <dbReference type="EC" id="5.4.3.8"/>
    </reaction>
</comment>
<dbReference type="Pfam" id="PF00202">
    <property type="entry name" value="Aminotran_3"/>
    <property type="match status" value="1"/>
</dbReference>
<protein>
    <recommendedName>
        <fullName evidence="8">Glutamate-1-semialdehyde 2,1-aminomutase</fullName>
        <shortName evidence="8">GSA</shortName>
        <ecNumber evidence="8">5.4.3.8</ecNumber>
    </recommendedName>
    <alternativeName>
        <fullName evidence="8">Glutamate-1-semialdehyde aminotransferase</fullName>
        <shortName evidence="8">GSA-AT</shortName>
    </alternativeName>
</protein>
<dbReference type="EMBL" id="JBHSIV010000036">
    <property type="protein sequence ID" value="MFC5065407.1"/>
    <property type="molecule type" value="Genomic_DNA"/>
</dbReference>
<sequence>MVPGGVNSPVRAFRSVGGTPRFMASARGAWLTDVDGNRYVDLVSSWGPMILGHAHPAVVEAVREAATRGLSFGTPTEGEVDLAEELVRRVEPVEQVRLVNSGTEATMSAVRLARGFTGRTAVVKFAGCYHGHVDALLAEAGSGVATFGLPSSPGITGAQAADTIVLPYNDLEAVAAVFAERGQDIACVITEAAAGNMGAVAPDDGFNAGLKRLCTAHGALLIMDEVMTGFRVSPAGWYGLEGVAGDLYCFGKVMSGGLPAAAFGGRADVMGHLAPAGPVYQAGTLAGNPVAVAAGLTTLRHATEDVYTALDAGADRLHALIDDALTEAGVEHAMQRAGSLVSVRFAPDRGRNYAEMQAAQTWRFPPFFHALLDHGVYFPPSVFEACFISAALDDEAFDVLAAALPHAARAAAAATDPAA</sequence>
<gene>
    <name evidence="8 9" type="primary">hemL</name>
    <name evidence="9" type="ORF">ACFPBZ_24535</name>
</gene>
<evidence type="ECO:0000256" key="8">
    <source>
        <dbReference type="HAMAP-Rule" id="MF_00375"/>
    </source>
</evidence>
<proteinExistence type="inferred from homology"/>
<dbReference type="NCBIfam" id="TIGR00713">
    <property type="entry name" value="hemL"/>
    <property type="match status" value="1"/>
</dbReference>
<dbReference type="Gene3D" id="3.90.1150.10">
    <property type="entry name" value="Aspartate Aminotransferase, domain 1"/>
    <property type="match status" value="1"/>
</dbReference>
<reference evidence="10" key="1">
    <citation type="journal article" date="2019" name="Int. J. Syst. Evol. Microbiol.">
        <title>The Global Catalogue of Microorganisms (GCM) 10K type strain sequencing project: providing services to taxonomists for standard genome sequencing and annotation.</title>
        <authorList>
            <consortium name="The Broad Institute Genomics Platform"/>
            <consortium name="The Broad Institute Genome Sequencing Center for Infectious Disease"/>
            <person name="Wu L."/>
            <person name="Ma J."/>
        </authorList>
    </citation>
    <scope>NUCLEOTIDE SEQUENCE [LARGE SCALE GENOMIC DNA]</scope>
    <source>
        <strain evidence="10">CGMCC 4.7093</strain>
    </source>
</reference>
<dbReference type="Proteomes" id="UP001595947">
    <property type="component" value="Unassembled WGS sequence"/>
</dbReference>
<accession>A0ABV9YTW7</accession>
<dbReference type="PROSITE" id="PS00600">
    <property type="entry name" value="AA_TRANSFER_CLASS_3"/>
    <property type="match status" value="1"/>
</dbReference>
<comment type="cofactor">
    <cofactor evidence="2 8">
        <name>pyridoxal 5'-phosphate</name>
        <dbReference type="ChEBI" id="CHEBI:597326"/>
    </cofactor>
</comment>
<dbReference type="InterPro" id="IPR015422">
    <property type="entry name" value="PyrdxlP-dep_Trfase_small"/>
</dbReference>
<keyword evidence="10" id="KW-1185">Reference proteome</keyword>
<evidence type="ECO:0000256" key="4">
    <source>
        <dbReference type="ARBA" id="ARBA00008981"/>
    </source>
</evidence>
<keyword evidence="7 8" id="KW-0627">Porphyrin biosynthesis</keyword>
<organism evidence="9 10">
    <name type="scientific">Actinomycetospora atypica</name>
    <dbReference type="NCBI Taxonomy" id="1290095"/>
    <lineage>
        <taxon>Bacteria</taxon>
        <taxon>Bacillati</taxon>
        <taxon>Actinomycetota</taxon>
        <taxon>Actinomycetes</taxon>
        <taxon>Pseudonocardiales</taxon>
        <taxon>Pseudonocardiaceae</taxon>
        <taxon>Actinomycetospora</taxon>
    </lineage>
</organism>
<comment type="subunit">
    <text evidence="8">Homodimer.</text>
</comment>
<dbReference type="NCBIfam" id="NF000818">
    <property type="entry name" value="PRK00062.1"/>
    <property type="match status" value="1"/>
</dbReference>
<evidence type="ECO:0000256" key="2">
    <source>
        <dbReference type="ARBA" id="ARBA00001933"/>
    </source>
</evidence>
<dbReference type="InterPro" id="IPR015421">
    <property type="entry name" value="PyrdxlP-dep_Trfase_major"/>
</dbReference>
<evidence type="ECO:0000256" key="3">
    <source>
        <dbReference type="ARBA" id="ARBA00004819"/>
    </source>
</evidence>
<evidence type="ECO:0000313" key="9">
    <source>
        <dbReference type="EMBL" id="MFC5065407.1"/>
    </source>
</evidence>